<proteinExistence type="predicted"/>
<keyword evidence="2" id="KW-1185">Reference proteome</keyword>
<dbReference type="Proteomes" id="UP000663879">
    <property type="component" value="Unassembled WGS sequence"/>
</dbReference>
<sequence length="209" mass="24118">MEVQNRSQNTISDKIPIGRTVFLKSEGLLSKLEPRFKGPYKIIEHTKGGNYTVENALKETLAESFPRHKIKVVEDYKNLPDESAEVEKIIKHKDVDKDKYFLYESLRTEHVKLTRDECYIMVKSKKCNEFQMECENNYCSNSSDPKANFKWMNEVTTETFSCTTSPKQITANSPDDLLFNGKCKVSDRHTIRLEISTSTSMNTNTELVL</sequence>
<gene>
    <name evidence="1" type="ORF">OXX778_LOCUS19381</name>
</gene>
<name>A0A814LAD2_9BILA</name>
<feature type="non-terminal residue" evidence="1">
    <location>
        <position position="1"/>
    </location>
</feature>
<evidence type="ECO:0000313" key="1">
    <source>
        <dbReference type="EMBL" id="CAF1063141.1"/>
    </source>
</evidence>
<protein>
    <submittedName>
        <fullName evidence="1">Uncharacterized protein</fullName>
    </submittedName>
</protein>
<organism evidence="1 2">
    <name type="scientific">Brachionus calyciflorus</name>
    <dbReference type="NCBI Taxonomy" id="104777"/>
    <lineage>
        <taxon>Eukaryota</taxon>
        <taxon>Metazoa</taxon>
        <taxon>Spiralia</taxon>
        <taxon>Gnathifera</taxon>
        <taxon>Rotifera</taxon>
        <taxon>Eurotatoria</taxon>
        <taxon>Monogononta</taxon>
        <taxon>Pseudotrocha</taxon>
        <taxon>Ploima</taxon>
        <taxon>Brachionidae</taxon>
        <taxon>Brachionus</taxon>
    </lineage>
</organism>
<dbReference type="AlphaFoldDB" id="A0A814LAD2"/>
<dbReference type="EMBL" id="CAJNOC010005829">
    <property type="protein sequence ID" value="CAF1063141.1"/>
    <property type="molecule type" value="Genomic_DNA"/>
</dbReference>
<evidence type="ECO:0000313" key="2">
    <source>
        <dbReference type="Proteomes" id="UP000663879"/>
    </source>
</evidence>
<accession>A0A814LAD2</accession>
<dbReference type="OrthoDB" id="116216at2759"/>
<comment type="caution">
    <text evidence="1">The sequence shown here is derived from an EMBL/GenBank/DDBJ whole genome shotgun (WGS) entry which is preliminary data.</text>
</comment>
<reference evidence="1" key="1">
    <citation type="submission" date="2021-02" db="EMBL/GenBank/DDBJ databases">
        <authorList>
            <person name="Nowell W R."/>
        </authorList>
    </citation>
    <scope>NUCLEOTIDE SEQUENCE</scope>
    <source>
        <strain evidence="1">Ploen Becks lab</strain>
    </source>
</reference>